<dbReference type="Proteomes" id="UP000758022">
    <property type="component" value="Unassembled WGS sequence"/>
</dbReference>
<feature type="region of interest" description="Disordered" evidence="1">
    <location>
        <begin position="1"/>
        <end position="86"/>
    </location>
</feature>
<organism evidence="3 5">
    <name type="scientific">Rhizobium laguerreae</name>
    <dbReference type="NCBI Taxonomy" id="1076926"/>
    <lineage>
        <taxon>Bacteria</taxon>
        <taxon>Pseudomonadati</taxon>
        <taxon>Pseudomonadota</taxon>
        <taxon>Alphaproteobacteria</taxon>
        <taxon>Hyphomicrobiales</taxon>
        <taxon>Rhizobiaceae</taxon>
        <taxon>Rhizobium/Agrobacterium group</taxon>
        <taxon>Rhizobium</taxon>
    </lineage>
</organism>
<evidence type="ECO:0000256" key="1">
    <source>
        <dbReference type="SAM" id="MobiDB-lite"/>
    </source>
</evidence>
<accession>A0A1S9GWK9</accession>
<dbReference type="AlphaFoldDB" id="A0A1S9GWK9"/>
<dbReference type="EMBL" id="JACHXX010000003">
    <property type="protein sequence ID" value="MBB3162812.1"/>
    <property type="molecule type" value="Genomic_DNA"/>
</dbReference>
<name>A0A1S9GWK9_9HYPH</name>
<dbReference type="RefSeq" id="WP_077977108.1">
    <property type="nucleotide sequence ID" value="NZ_CP088090.1"/>
</dbReference>
<reference evidence="2 4" key="2">
    <citation type="submission" date="2020-08" db="EMBL/GenBank/DDBJ databases">
        <title>Genomic Encyclopedia of Type Strains, Phase III (KMG-III): the genomes of soil and plant-associated and newly described type strains.</title>
        <authorList>
            <person name="Whitman W."/>
        </authorList>
    </citation>
    <scope>NUCLEOTIDE SEQUENCE [LARGE SCALE GENOMIC DNA]</scope>
    <source>
        <strain evidence="2 4">CECT 8280</strain>
    </source>
</reference>
<evidence type="ECO:0000313" key="3">
    <source>
        <dbReference type="EMBL" id="MBY3062696.1"/>
    </source>
</evidence>
<dbReference type="Proteomes" id="UP000542811">
    <property type="component" value="Unassembled WGS sequence"/>
</dbReference>
<dbReference type="EMBL" id="JAAXQQ010000001">
    <property type="protein sequence ID" value="MBY3062696.1"/>
    <property type="molecule type" value="Genomic_DNA"/>
</dbReference>
<comment type="caution">
    <text evidence="3">The sequence shown here is derived from an EMBL/GenBank/DDBJ whole genome shotgun (WGS) entry which is preliminary data.</text>
</comment>
<evidence type="ECO:0000313" key="5">
    <source>
        <dbReference type="Proteomes" id="UP000758022"/>
    </source>
</evidence>
<protein>
    <submittedName>
        <fullName evidence="3">Uncharacterized protein</fullName>
    </submittedName>
</protein>
<gene>
    <name evidence="2" type="ORF">FHS25_003275</name>
    <name evidence="3" type="ORF">HFO74_04460</name>
</gene>
<feature type="compositionally biased region" description="Basic and acidic residues" evidence="1">
    <location>
        <begin position="1"/>
        <end position="19"/>
    </location>
</feature>
<evidence type="ECO:0000313" key="4">
    <source>
        <dbReference type="Proteomes" id="UP000542811"/>
    </source>
</evidence>
<sequence>MQKESNDPIEDRHKLRPPEMELEPIPPEGEDPGDAAGKGGKAQAGGRPKGSPATRRGQADNQRVEGLPETDAAKSLATAPPAMKRD</sequence>
<reference evidence="3" key="1">
    <citation type="submission" date="2020-04" db="EMBL/GenBank/DDBJ databases">
        <title>Global-level population genomics supports evidence of horizontal gene transfer on evolution of Rhizobia in Lentils.</title>
        <authorList>
            <person name="Gai Y."/>
            <person name="Cook D."/>
            <person name="Riely B."/>
        </authorList>
    </citation>
    <scope>NUCLEOTIDE SEQUENCE</scope>
    <source>
        <strain evidence="3">TLR9</strain>
    </source>
</reference>
<keyword evidence="4" id="KW-1185">Reference proteome</keyword>
<proteinExistence type="predicted"/>
<evidence type="ECO:0000313" key="2">
    <source>
        <dbReference type="EMBL" id="MBB3162812.1"/>
    </source>
</evidence>